<organism evidence="4 5">
    <name type="scientific">Asticcacaulis excentricus (strain ATCC 15261 / DSM 4724 / KCTC 12464 / NCIMB 9791 / VKM B-1370 / CB 48)</name>
    <dbReference type="NCBI Taxonomy" id="573065"/>
    <lineage>
        <taxon>Bacteria</taxon>
        <taxon>Pseudomonadati</taxon>
        <taxon>Pseudomonadota</taxon>
        <taxon>Alphaproteobacteria</taxon>
        <taxon>Caulobacterales</taxon>
        <taxon>Caulobacteraceae</taxon>
        <taxon>Asticcacaulis</taxon>
    </lineage>
</organism>
<dbReference type="STRING" id="573065.Astex_2217"/>
<dbReference type="EMBL" id="CP002395">
    <property type="protein sequence ID" value="ADU13873.1"/>
    <property type="molecule type" value="Genomic_DNA"/>
</dbReference>
<dbReference type="eggNOG" id="COG1442">
    <property type="taxonomic scope" value="Bacteria"/>
</dbReference>
<dbReference type="SUPFAM" id="SSF53448">
    <property type="entry name" value="Nucleotide-diphospho-sugar transferases"/>
    <property type="match status" value="1"/>
</dbReference>
<evidence type="ECO:0000313" key="4">
    <source>
        <dbReference type="EMBL" id="ADU13873.1"/>
    </source>
</evidence>
<keyword evidence="1" id="KW-0328">Glycosyltransferase</keyword>
<dbReference type="AlphaFoldDB" id="E8RMC2"/>
<keyword evidence="5" id="KW-1185">Reference proteome</keyword>
<gene>
    <name evidence="4" type="ordered locus">Astex_2217</name>
</gene>
<dbReference type="PANTHER" id="PTHR13778">
    <property type="entry name" value="GLYCOSYLTRANSFERASE 8 DOMAIN-CONTAINING PROTEIN"/>
    <property type="match status" value="1"/>
</dbReference>
<accession>E8RMC2</accession>
<evidence type="ECO:0000256" key="2">
    <source>
        <dbReference type="ARBA" id="ARBA00022679"/>
    </source>
</evidence>
<dbReference type="Gene3D" id="3.90.550.10">
    <property type="entry name" value="Spore Coat Polysaccharide Biosynthesis Protein SpsA, Chain A"/>
    <property type="match status" value="1"/>
</dbReference>
<keyword evidence="2 4" id="KW-0808">Transferase</keyword>
<dbReference type="InterPro" id="IPR050748">
    <property type="entry name" value="Glycosyltrans_8_dom-fam"/>
</dbReference>
<dbReference type="PANTHER" id="PTHR13778:SF47">
    <property type="entry name" value="LIPOPOLYSACCHARIDE 1,3-GALACTOSYLTRANSFERASE"/>
    <property type="match status" value="1"/>
</dbReference>
<protein>
    <submittedName>
        <fullName evidence="4">Glycosyl transferase family 8</fullName>
    </submittedName>
</protein>
<dbReference type="RefSeq" id="WP_013479701.1">
    <property type="nucleotide sequence ID" value="NC_014816.1"/>
</dbReference>
<dbReference type="HOGENOM" id="CLU_879453_0_0_5"/>
<dbReference type="Proteomes" id="UP000001492">
    <property type="component" value="Chromosome 1"/>
</dbReference>
<evidence type="ECO:0000256" key="1">
    <source>
        <dbReference type="ARBA" id="ARBA00022676"/>
    </source>
</evidence>
<evidence type="ECO:0000313" key="5">
    <source>
        <dbReference type="Proteomes" id="UP000001492"/>
    </source>
</evidence>
<sequence>MTRHCICYVVDDNYLFPTLVSASQARENAPSSLADIVILCLSDASDRVRKVMPVAVALGIELIEVPTASIENLHPMYGRLFIDKLLPKAYERVLYIDGDTQIAASLEPLLNVDIPEGKFLAVRDPAAMFAKLSDKWASRIQGERVEAGLGDNPIEDYLNTGVLVFNMKDWAELAGETLKLIRARSTPFKFGDQDPMNLAIGDRCLYISNRWNFPGFLIGSGQEERVKPVIYHFMSNPRPWVHAGAPWGPKWHTPYKAFLARFPVLESVAPKTTPVKALRHHLQQALKGVTEYGPVSRLSEAAPLQDV</sequence>
<dbReference type="InterPro" id="IPR002495">
    <property type="entry name" value="Glyco_trans_8"/>
</dbReference>
<dbReference type="OrthoDB" id="5672604at2"/>
<proteinExistence type="predicted"/>
<name>E8RMC2_ASTEC</name>
<evidence type="ECO:0000256" key="3">
    <source>
        <dbReference type="ARBA" id="ARBA00022723"/>
    </source>
</evidence>
<dbReference type="GO" id="GO:0046872">
    <property type="term" value="F:metal ion binding"/>
    <property type="evidence" value="ECO:0007669"/>
    <property type="project" value="UniProtKB-KW"/>
</dbReference>
<dbReference type="Pfam" id="PF01501">
    <property type="entry name" value="Glyco_transf_8"/>
    <property type="match status" value="1"/>
</dbReference>
<dbReference type="GO" id="GO:0016757">
    <property type="term" value="F:glycosyltransferase activity"/>
    <property type="evidence" value="ECO:0007669"/>
    <property type="project" value="UniProtKB-KW"/>
</dbReference>
<reference evidence="5" key="1">
    <citation type="submission" date="2010-12" db="EMBL/GenBank/DDBJ databases">
        <title>Complete sequence of chromosome 1 of Asticcacaulis excentricus CB 48.</title>
        <authorList>
            <consortium name="US DOE Joint Genome Institute"/>
            <person name="Lucas S."/>
            <person name="Copeland A."/>
            <person name="Lapidus A."/>
            <person name="Cheng J.-F."/>
            <person name="Bruce D."/>
            <person name="Goodwin L."/>
            <person name="Pitluck S."/>
            <person name="Teshima H."/>
            <person name="Davenport K."/>
            <person name="Detter J.C."/>
            <person name="Han C."/>
            <person name="Tapia R."/>
            <person name="Land M."/>
            <person name="Hauser L."/>
            <person name="Jeffries C."/>
            <person name="Kyrpides N."/>
            <person name="Ivanova N."/>
            <person name="Ovchinnikova G."/>
            <person name="Brun Y.V."/>
            <person name="Woyke T."/>
        </authorList>
    </citation>
    <scope>NUCLEOTIDE SEQUENCE [LARGE SCALE GENOMIC DNA]</scope>
    <source>
        <strain evidence="5">ATCC 15261 / DSM 4724 / KCTC 12464 / NCIMB 9791 / VKM B-1370 / CB 48</strain>
    </source>
</reference>
<dbReference type="InterPro" id="IPR029044">
    <property type="entry name" value="Nucleotide-diphossugar_trans"/>
</dbReference>
<keyword evidence="3" id="KW-0479">Metal-binding</keyword>
<dbReference type="KEGG" id="aex:Astex_2217"/>